<keyword evidence="3" id="KW-0964">Secreted</keyword>
<dbReference type="Proteomes" id="UP000657918">
    <property type="component" value="Chromosome 16"/>
</dbReference>
<evidence type="ECO:0008006" key="10">
    <source>
        <dbReference type="Google" id="ProtNLM"/>
    </source>
</evidence>
<evidence type="ECO:0000256" key="1">
    <source>
        <dbReference type="ARBA" id="ARBA00004613"/>
    </source>
</evidence>
<comment type="caution">
    <text evidence="8">The sequence shown here is derived from an EMBL/GenBank/DDBJ whole genome shotgun (WGS) entry which is preliminary data.</text>
</comment>
<evidence type="ECO:0000256" key="4">
    <source>
        <dbReference type="ARBA" id="ARBA00022729"/>
    </source>
</evidence>
<sequence length="156" mass="17638">MEMEKDRHIDNSKFLLRFSICSYVKIFKGELLGFDKFIPPFATAEGRDILIGVNYTFGGAGIRDETGKQLLDNEKVLVLCLNTGFKVVDVGCCPVRSDGQCIPNSNPCKNRTEYVFWDAFHPMEALNQFTAKRSYSASLPSDAYPYDISYLVKIEL</sequence>
<dbReference type="GO" id="GO:0016787">
    <property type="term" value="F:hydrolase activity"/>
    <property type="evidence" value="ECO:0007669"/>
    <property type="project" value="UniProtKB-KW"/>
</dbReference>
<keyword evidence="6" id="KW-0442">Lipid degradation</keyword>
<keyword evidence="9" id="KW-1185">Reference proteome</keyword>
<dbReference type="InterPro" id="IPR051238">
    <property type="entry name" value="GDSL_esterase/lipase"/>
</dbReference>
<dbReference type="EMBL" id="JADGMS010000016">
    <property type="protein sequence ID" value="KAF9666040.1"/>
    <property type="molecule type" value="Genomic_DNA"/>
</dbReference>
<reference evidence="8 9" key="1">
    <citation type="submission" date="2020-10" db="EMBL/GenBank/DDBJ databases">
        <title>Plant Genome Project.</title>
        <authorList>
            <person name="Zhang R.-G."/>
        </authorList>
    </citation>
    <scope>NUCLEOTIDE SEQUENCE [LARGE SCALE GENOMIC DNA]</scope>
    <source>
        <strain evidence="8">FAFU-HL-1</strain>
        <tissue evidence="8">Leaf</tissue>
    </source>
</reference>
<proteinExistence type="inferred from homology"/>
<comment type="similarity">
    <text evidence="2">Belongs to the 'GDSL' lipolytic enzyme family.</text>
</comment>
<accession>A0A835JF33</accession>
<evidence type="ECO:0000313" key="8">
    <source>
        <dbReference type="EMBL" id="KAF9666040.1"/>
    </source>
</evidence>
<evidence type="ECO:0000256" key="3">
    <source>
        <dbReference type="ARBA" id="ARBA00022525"/>
    </source>
</evidence>
<keyword evidence="4" id="KW-0732">Signal</keyword>
<name>A0A835JF33_9ROSI</name>
<evidence type="ECO:0000256" key="7">
    <source>
        <dbReference type="ARBA" id="ARBA00023098"/>
    </source>
</evidence>
<dbReference type="InterPro" id="IPR036514">
    <property type="entry name" value="SGNH_hydro_sf"/>
</dbReference>
<evidence type="ECO:0000313" key="9">
    <source>
        <dbReference type="Proteomes" id="UP000657918"/>
    </source>
</evidence>
<evidence type="ECO:0000256" key="2">
    <source>
        <dbReference type="ARBA" id="ARBA00008668"/>
    </source>
</evidence>
<dbReference type="GO" id="GO:0005576">
    <property type="term" value="C:extracellular region"/>
    <property type="evidence" value="ECO:0007669"/>
    <property type="project" value="UniProtKB-SubCell"/>
</dbReference>
<keyword evidence="5" id="KW-0378">Hydrolase</keyword>
<dbReference type="PANTHER" id="PTHR45650">
    <property type="entry name" value="GDSL-LIKE LIPASE/ACYLHYDROLASE-RELATED"/>
    <property type="match status" value="1"/>
</dbReference>
<evidence type="ECO:0000256" key="6">
    <source>
        <dbReference type="ARBA" id="ARBA00022963"/>
    </source>
</evidence>
<dbReference type="PANTHER" id="PTHR45650:SF75">
    <property type="entry name" value="GDSL-LIKE LIPASE_ACYLHYDROLASE"/>
    <property type="match status" value="1"/>
</dbReference>
<comment type="subcellular location">
    <subcellularLocation>
        <location evidence="1">Secreted</location>
    </subcellularLocation>
</comment>
<keyword evidence="7" id="KW-0443">Lipid metabolism</keyword>
<dbReference type="Gene3D" id="3.40.50.1110">
    <property type="entry name" value="SGNH hydrolase"/>
    <property type="match status" value="1"/>
</dbReference>
<organism evidence="8 9">
    <name type="scientific">Salix dunnii</name>
    <dbReference type="NCBI Taxonomy" id="1413687"/>
    <lineage>
        <taxon>Eukaryota</taxon>
        <taxon>Viridiplantae</taxon>
        <taxon>Streptophyta</taxon>
        <taxon>Embryophyta</taxon>
        <taxon>Tracheophyta</taxon>
        <taxon>Spermatophyta</taxon>
        <taxon>Magnoliopsida</taxon>
        <taxon>eudicotyledons</taxon>
        <taxon>Gunneridae</taxon>
        <taxon>Pentapetalae</taxon>
        <taxon>rosids</taxon>
        <taxon>fabids</taxon>
        <taxon>Malpighiales</taxon>
        <taxon>Salicaceae</taxon>
        <taxon>Saliceae</taxon>
        <taxon>Salix</taxon>
    </lineage>
</organism>
<evidence type="ECO:0000256" key="5">
    <source>
        <dbReference type="ARBA" id="ARBA00022801"/>
    </source>
</evidence>
<dbReference type="OrthoDB" id="1683520at2759"/>
<gene>
    <name evidence="8" type="ORF">SADUNF_Sadunf16G0187500</name>
</gene>
<dbReference type="AlphaFoldDB" id="A0A835JF33"/>
<dbReference type="GO" id="GO:0016042">
    <property type="term" value="P:lipid catabolic process"/>
    <property type="evidence" value="ECO:0007669"/>
    <property type="project" value="UniProtKB-KW"/>
</dbReference>
<protein>
    <recommendedName>
        <fullName evidence="10">GDSL esterase/lipase</fullName>
    </recommendedName>
</protein>